<dbReference type="GO" id="GO:0004357">
    <property type="term" value="F:glutamate-cysteine ligase activity"/>
    <property type="evidence" value="ECO:0007669"/>
    <property type="project" value="UniProtKB-EC"/>
</dbReference>
<dbReference type="InterPro" id="IPR050141">
    <property type="entry name" value="GCL_type2/YbdK_subfam"/>
</dbReference>
<dbReference type="NCBIfam" id="TIGR02050">
    <property type="entry name" value="gshA_cyan_rel"/>
    <property type="match status" value="1"/>
</dbReference>
<gene>
    <name evidence="6" type="ORF">F8O03_15360</name>
</gene>
<dbReference type="InterPro" id="IPR014746">
    <property type="entry name" value="Gln_synth/guanido_kin_cat_dom"/>
</dbReference>
<keyword evidence="2 5" id="KW-0547">Nucleotide-binding</keyword>
<evidence type="ECO:0000256" key="2">
    <source>
        <dbReference type="ARBA" id="ARBA00022741"/>
    </source>
</evidence>
<name>A0A7J5AXZ3_9MICO</name>
<dbReference type="AlphaFoldDB" id="A0A7J5AXZ3"/>
<dbReference type="GO" id="GO:0005524">
    <property type="term" value="F:ATP binding"/>
    <property type="evidence" value="ECO:0007669"/>
    <property type="project" value="UniProtKB-KW"/>
</dbReference>
<dbReference type="SUPFAM" id="SSF55931">
    <property type="entry name" value="Glutamine synthetase/guanido kinase"/>
    <property type="match status" value="1"/>
</dbReference>
<dbReference type="InterPro" id="IPR006336">
    <property type="entry name" value="GCS2"/>
</dbReference>
<evidence type="ECO:0000313" key="6">
    <source>
        <dbReference type="EMBL" id="KAB1636342.1"/>
    </source>
</evidence>
<dbReference type="NCBIfam" id="NF010042">
    <property type="entry name" value="PRK13517.1-2"/>
    <property type="match status" value="1"/>
</dbReference>
<evidence type="ECO:0000256" key="5">
    <source>
        <dbReference type="HAMAP-Rule" id="MF_01609"/>
    </source>
</evidence>
<evidence type="ECO:0000256" key="1">
    <source>
        <dbReference type="ARBA" id="ARBA00022598"/>
    </source>
</evidence>
<keyword evidence="7" id="KW-1185">Reference proteome</keyword>
<dbReference type="InterPro" id="IPR011793">
    <property type="entry name" value="YbdK"/>
</dbReference>
<dbReference type="Proteomes" id="UP000490386">
    <property type="component" value="Unassembled WGS sequence"/>
</dbReference>
<keyword evidence="1 5" id="KW-0436">Ligase</keyword>
<comment type="caution">
    <text evidence="6">The sequence shown here is derived from an EMBL/GenBank/DDBJ whole genome shotgun (WGS) entry which is preliminary data.</text>
</comment>
<accession>A0A7J5AXZ3</accession>
<dbReference type="PANTHER" id="PTHR36510:SF1">
    <property type="entry name" value="GLUTAMATE--CYSTEINE LIGASE 2-RELATED"/>
    <property type="match status" value="1"/>
</dbReference>
<dbReference type="EC" id="6.3.2.2" evidence="5"/>
<keyword evidence="3 5" id="KW-0067">ATP-binding</keyword>
<comment type="similarity">
    <text evidence="5">Belongs to the glutamate--cysteine ligase type 2 family. YbdK subfamily.</text>
</comment>
<evidence type="ECO:0000256" key="4">
    <source>
        <dbReference type="ARBA" id="ARBA00048819"/>
    </source>
</evidence>
<organism evidence="6 7">
    <name type="scientific">Pseudoclavibacter terrae</name>
    <dbReference type="NCBI Taxonomy" id="1530195"/>
    <lineage>
        <taxon>Bacteria</taxon>
        <taxon>Bacillati</taxon>
        <taxon>Actinomycetota</taxon>
        <taxon>Actinomycetes</taxon>
        <taxon>Micrococcales</taxon>
        <taxon>Microbacteriaceae</taxon>
        <taxon>Pseudoclavibacter</taxon>
    </lineage>
</organism>
<comment type="catalytic activity">
    <reaction evidence="4 5">
        <text>L-cysteine + L-glutamate + ATP = gamma-L-glutamyl-L-cysteine + ADP + phosphate + H(+)</text>
        <dbReference type="Rhea" id="RHEA:13285"/>
        <dbReference type="ChEBI" id="CHEBI:15378"/>
        <dbReference type="ChEBI" id="CHEBI:29985"/>
        <dbReference type="ChEBI" id="CHEBI:30616"/>
        <dbReference type="ChEBI" id="CHEBI:35235"/>
        <dbReference type="ChEBI" id="CHEBI:43474"/>
        <dbReference type="ChEBI" id="CHEBI:58173"/>
        <dbReference type="ChEBI" id="CHEBI:456216"/>
        <dbReference type="EC" id="6.3.2.2"/>
    </reaction>
</comment>
<evidence type="ECO:0000256" key="3">
    <source>
        <dbReference type="ARBA" id="ARBA00022840"/>
    </source>
</evidence>
<protein>
    <recommendedName>
        <fullName evidence="5">Putative glutamate--cysteine ligase 2</fullName>
        <ecNumber evidence="5">6.3.2.2</ecNumber>
    </recommendedName>
    <alternativeName>
        <fullName evidence="5">Gamma-glutamylcysteine synthetase 2</fullName>
        <shortName evidence="5">GCS 2</shortName>
        <shortName evidence="5">Gamma-GCS 2</shortName>
    </alternativeName>
</protein>
<dbReference type="RefSeq" id="WP_151424662.1">
    <property type="nucleotide sequence ID" value="NZ_WBJX01000006.1"/>
</dbReference>
<comment type="function">
    <text evidence="5">ATP-dependent carboxylate-amine ligase which exhibits weak glutamate--cysteine ligase activity.</text>
</comment>
<dbReference type="OrthoDB" id="9769628at2"/>
<dbReference type="EMBL" id="WBJX01000006">
    <property type="protein sequence ID" value="KAB1636342.1"/>
    <property type="molecule type" value="Genomic_DNA"/>
</dbReference>
<dbReference type="Gene3D" id="3.30.590.20">
    <property type="match status" value="1"/>
</dbReference>
<proteinExistence type="inferred from homology"/>
<sequence length="367" mass="40766">MRFASSERSTLGVEWELGIVDAASRELTGIAPELIARLGDERFTKEFLTNTVELVTGVHRSAGAAVDELRGLRDSLLTAADEAGAAVIGSGTHPFSKWREQQRSPGERYRMVSERSGRWGGQLAIWGVHTHIGIEDFRKVPAIMRAALANYPLMLALSASSPYWQGEDTTFSSHRTMIFQQLPTGGLPPEMETWEDYERVAHDVLHTGIVDEVQELRWDVRPSAQWGTVEIRISDGATNLRELGAMVALNHVIVEHASRELDAGRDTDRLPSWFVRENKWRAARYGLDAIIIEDAHGNERPVTEVLAERIEGEYLRVAEDLGCTRELAVIAEIIEGGSSSDRQRRVAEAHDGALVPVVDSLIEELKA</sequence>
<dbReference type="GO" id="GO:0042398">
    <property type="term" value="P:modified amino acid biosynthetic process"/>
    <property type="evidence" value="ECO:0007669"/>
    <property type="project" value="InterPro"/>
</dbReference>
<dbReference type="HAMAP" id="MF_01609">
    <property type="entry name" value="Glu_cys_ligase_2"/>
    <property type="match status" value="1"/>
</dbReference>
<dbReference type="PANTHER" id="PTHR36510">
    <property type="entry name" value="GLUTAMATE--CYSTEINE LIGASE 2-RELATED"/>
    <property type="match status" value="1"/>
</dbReference>
<dbReference type="Pfam" id="PF04107">
    <property type="entry name" value="GCS2"/>
    <property type="match status" value="1"/>
</dbReference>
<reference evidence="6 7" key="1">
    <citation type="submission" date="2019-09" db="EMBL/GenBank/DDBJ databases">
        <title>Phylogeny of genus Pseudoclavibacter and closely related genus.</title>
        <authorList>
            <person name="Li Y."/>
        </authorList>
    </citation>
    <scope>NUCLEOTIDE SEQUENCE [LARGE SCALE GENOMIC DNA]</scope>
    <source>
        <strain evidence="6 7">THG-MD12</strain>
    </source>
</reference>
<evidence type="ECO:0000313" key="7">
    <source>
        <dbReference type="Proteomes" id="UP000490386"/>
    </source>
</evidence>